<protein>
    <submittedName>
        <fullName evidence="4">Response regulator</fullName>
    </submittedName>
</protein>
<dbReference type="InterPro" id="IPR000014">
    <property type="entry name" value="PAS"/>
</dbReference>
<organism evidence="4 5">
    <name type="scientific">Halorubrum miltondacostae</name>
    <dbReference type="NCBI Taxonomy" id="3076378"/>
    <lineage>
        <taxon>Archaea</taxon>
        <taxon>Methanobacteriati</taxon>
        <taxon>Methanobacteriota</taxon>
        <taxon>Stenosarchaea group</taxon>
        <taxon>Halobacteria</taxon>
        <taxon>Halobacteriales</taxon>
        <taxon>Haloferacaceae</taxon>
        <taxon>Halorubrum</taxon>
    </lineage>
</organism>
<dbReference type="InterPro" id="IPR001789">
    <property type="entry name" value="Sig_transdc_resp-reg_receiver"/>
</dbReference>
<sequence>MDDDSGLVDLAAECLTLEDESLTVKTETDPAAVPDRLEEERVDCIISDYEMPEIDGLELVGRVRSVDDSIPFILFTGRGSEAVAAEAIESGVDAYVQKAPGRSTYTVLANRVRSLVDKARATREAEKLSETYELVARTATDAFWLRDMTTSATLYSDGIRQFGYQPGVREDGFEWWLERVHPDDRDVARGLNERQAAGEPSAFDDVDAEYGEFAHEYRWRTADGEYVPVRSQAIVRFEDDAPVEMVGAMIDVRASGAEDRNDEAGER</sequence>
<dbReference type="Gene3D" id="3.30.450.20">
    <property type="entry name" value="PAS domain"/>
    <property type="match status" value="1"/>
</dbReference>
<feature type="domain" description="Response regulatory" evidence="3">
    <location>
        <begin position="1"/>
        <end position="113"/>
    </location>
</feature>
<accession>A0ABD5M2M4</accession>
<evidence type="ECO:0000313" key="5">
    <source>
        <dbReference type="Proteomes" id="UP001567572"/>
    </source>
</evidence>
<keyword evidence="1 2" id="KW-0597">Phosphoprotein</keyword>
<dbReference type="Proteomes" id="UP001567572">
    <property type="component" value="Unassembled WGS sequence"/>
</dbReference>
<dbReference type="CDD" id="cd00156">
    <property type="entry name" value="REC"/>
    <property type="match status" value="1"/>
</dbReference>
<evidence type="ECO:0000313" key="4">
    <source>
        <dbReference type="EMBL" id="MEZ3162819.1"/>
    </source>
</evidence>
<evidence type="ECO:0000256" key="2">
    <source>
        <dbReference type="PROSITE-ProRule" id="PRU00169"/>
    </source>
</evidence>
<dbReference type="SMART" id="SM00448">
    <property type="entry name" value="REC"/>
    <property type="match status" value="1"/>
</dbReference>
<gene>
    <name evidence="4" type="ORF">ABNG04_02825</name>
</gene>
<dbReference type="Pfam" id="PF00072">
    <property type="entry name" value="Response_reg"/>
    <property type="match status" value="1"/>
</dbReference>
<keyword evidence="5" id="KW-1185">Reference proteome</keyword>
<dbReference type="InterPro" id="IPR013655">
    <property type="entry name" value="PAS_fold_3"/>
</dbReference>
<comment type="caution">
    <text evidence="4">The sequence shown here is derived from an EMBL/GenBank/DDBJ whole genome shotgun (WGS) entry which is preliminary data.</text>
</comment>
<dbReference type="PANTHER" id="PTHR44591">
    <property type="entry name" value="STRESS RESPONSE REGULATOR PROTEIN 1"/>
    <property type="match status" value="1"/>
</dbReference>
<dbReference type="InterPro" id="IPR011006">
    <property type="entry name" value="CheY-like_superfamily"/>
</dbReference>
<feature type="modified residue" description="4-aspartylphosphate" evidence="2">
    <location>
        <position position="48"/>
    </location>
</feature>
<dbReference type="EMBL" id="JBEDNY010000001">
    <property type="protein sequence ID" value="MEZ3162819.1"/>
    <property type="molecule type" value="Genomic_DNA"/>
</dbReference>
<dbReference type="InterPro" id="IPR035965">
    <property type="entry name" value="PAS-like_dom_sf"/>
</dbReference>
<dbReference type="Pfam" id="PF08447">
    <property type="entry name" value="PAS_3"/>
    <property type="match status" value="1"/>
</dbReference>
<dbReference type="RefSeq" id="WP_371159860.1">
    <property type="nucleotide sequence ID" value="NZ_JBEDNX010000001.1"/>
</dbReference>
<dbReference type="Gene3D" id="3.40.50.2300">
    <property type="match status" value="1"/>
</dbReference>
<reference evidence="4 5" key="1">
    <citation type="submission" date="2024-06" db="EMBL/GenBank/DDBJ databases">
        <title>Halorubrum miltondacostae sp. nov., a potential PHA producer isolated from an inland solar saltern in Rio Maior, Portugal.</title>
        <authorList>
            <person name="Albuquerque L."/>
            <person name="Viver T."/>
            <person name="Barroso C."/>
            <person name="Claudino R."/>
            <person name="Galvan M."/>
            <person name="Simoes G."/>
            <person name="Lobo Da Cunha A."/>
            <person name="Egas C."/>
        </authorList>
    </citation>
    <scope>NUCLEOTIDE SEQUENCE [LARGE SCALE GENOMIC DNA]</scope>
    <source>
        <strain evidence="4 5">RMP-11</strain>
    </source>
</reference>
<dbReference type="SUPFAM" id="SSF55785">
    <property type="entry name" value="PYP-like sensor domain (PAS domain)"/>
    <property type="match status" value="1"/>
</dbReference>
<dbReference type="SUPFAM" id="SSF52172">
    <property type="entry name" value="CheY-like"/>
    <property type="match status" value="1"/>
</dbReference>
<dbReference type="AlphaFoldDB" id="A0ABD5M2M4"/>
<proteinExistence type="predicted"/>
<dbReference type="PANTHER" id="PTHR44591:SF3">
    <property type="entry name" value="RESPONSE REGULATORY DOMAIN-CONTAINING PROTEIN"/>
    <property type="match status" value="1"/>
</dbReference>
<dbReference type="PROSITE" id="PS50110">
    <property type="entry name" value="RESPONSE_REGULATORY"/>
    <property type="match status" value="1"/>
</dbReference>
<evidence type="ECO:0000259" key="3">
    <source>
        <dbReference type="PROSITE" id="PS50110"/>
    </source>
</evidence>
<evidence type="ECO:0000256" key="1">
    <source>
        <dbReference type="ARBA" id="ARBA00022553"/>
    </source>
</evidence>
<name>A0ABD5M2M4_9EURY</name>
<dbReference type="InterPro" id="IPR050595">
    <property type="entry name" value="Bact_response_regulator"/>
</dbReference>
<dbReference type="CDD" id="cd00130">
    <property type="entry name" value="PAS"/>
    <property type="match status" value="1"/>
</dbReference>